<feature type="transmembrane region" description="Helical" evidence="2">
    <location>
        <begin position="231"/>
        <end position="249"/>
    </location>
</feature>
<evidence type="ECO:0000313" key="4">
    <source>
        <dbReference type="Proteomes" id="UP001551482"/>
    </source>
</evidence>
<feature type="transmembrane region" description="Helical" evidence="2">
    <location>
        <begin position="111"/>
        <end position="131"/>
    </location>
</feature>
<proteinExistence type="predicted"/>
<keyword evidence="2" id="KW-0472">Membrane</keyword>
<protein>
    <submittedName>
        <fullName evidence="3">ABC transporter permease subunit</fullName>
    </submittedName>
</protein>
<gene>
    <name evidence="3" type="ORF">AB0C36_29565</name>
</gene>
<organism evidence="3 4">
    <name type="scientific">Streptodolium elevatio</name>
    <dbReference type="NCBI Taxonomy" id="3157996"/>
    <lineage>
        <taxon>Bacteria</taxon>
        <taxon>Bacillati</taxon>
        <taxon>Actinomycetota</taxon>
        <taxon>Actinomycetes</taxon>
        <taxon>Kitasatosporales</taxon>
        <taxon>Streptomycetaceae</taxon>
        <taxon>Streptodolium</taxon>
    </lineage>
</organism>
<feature type="transmembrane region" description="Helical" evidence="2">
    <location>
        <begin position="283"/>
        <end position="305"/>
    </location>
</feature>
<comment type="caution">
    <text evidence="3">The sequence shown here is derived from an EMBL/GenBank/DDBJ whole genome shotgun (WGS) entry which is preliminary data.</text>
</comment>
<feature type="transmembrane region" description="Helical" evidence="2">
    <location>
        <begin position="66"/>
        <end position="87"/>
    </location>
</feature>
<evidence type="ECO:0000313" key="3">
    <source>
        <dbReference type="EMBL" id="MEU8137649.1"/>
    </source>
</evidence>
<keyword evidence="4" id="KW-1185">Reference proteome</keyword>
<dbReference type="Proteomes" id="UP001551482">
    <property type="component" value="Unassembled WGS sequence"/>
</dbReference>
<feature type="region of interest" description="Disordered" evidence="1">
    <location>
        <begin position="1"/>
        <end position="30"/>
    </location>
</feature>
<evidence type="ECO:0000256" key="2">
    <source>
        <dbReference type="SAM" id="Phobius"/>
    </source>
</evidence>
<name>A0ABV3DR62_9ACTN</name>
<keyword evidence="2" id="KW-0812">Transmembrane</keyword>
<evidence type="ECO:0000256" key="1">
    <source>
        <dbReference type="SAM" id="MobiDB-lite"/>
    </source>
</evidence>
<accession>A0ABV3DR62</accession>
<feature type="transmembrane region" description="Helical" evidence="2">
    <location>
        <begin position="199"/>
        <end position="224"/>
    </location>
</feature>
<reference evidence="3 4" key="1">
    <citation type="submission" date="2024-06" db="EMBL/GenBank/DDBJ databases">
        <title>The Natural Products Discovery Center: Release of the First 8490 Sequenced Strains for Exploring Actinobacteria Biosynthetic Diversity.</title>
        <authorList>
            <person name="Kalkreuter E."/>
            <person name="Kautsar S.A."/>
            <person name="Yang D."/>
            <person name="Bader C.D."/>
            <person name="Teijaro C.N."/>
            <person name="Fluegel L."/>
            <person name="Davis C.M."/>
            <person name="Simpson J.R."/>
            <person name="Lauterbach L."/>
            <person name="Steele A.D."/>
            <person name="Gui C."/>
            <person name="Meng S."/>
            <person name="Li G."/>
            <person name="Viehrig K."/>
            <person name="Ye F."/>
            <person name="Su P."/>
            <person name="Kiefer A.F."/>
            <person name="Nichols A."/>
            <person name="Cepeda A.J."/>
            <person name="Yan W."/>
            <person name="Fan B."/>
            <person name="Jiang Y."/>
            <person name="Adhikari A."/>
            <person name="Zheng C.-J."/>
            <person name="Schuster L."/>
            <person name="Cowan T.M."/>
            <person name="Smanski M.J."/>
            <person name="Chevrette M.G."/>
            <person name="De Carvalho L.P.S."/>
            <person name="Shen B."/>
        </authorList>
    </citation>
    <scope>NUCLEOTIDE SEQUENCE [LARGE SCALE GENOMIC DNA]</scope>
    <source>
        <strain evidence="3 4">NPDC048946</strain>
    </source>
</reference>
<feature type="transmembrane region" description="Helical" evidence="2">
    <location>
        <begin position="152"/>
        <end position="179"/>
    </location>
</feature>
<keyword evidence="2" id="KW-1133">Transmembrane helix</keyword>
<dbReference type="RefSeq" id="WP_358359857.1">
    <property type="nucleotide sequence ID" value="NZ_JBEZFP010000095.1"/>
</dbReference>
<dbReference type="EMBL" id="JBEZFP010000095">
    <property type="protein sequence ID" value="MEU8137649.1"/>
    <property type="molecule type" value="Genomic_DNA"/>
</dbReference>
<sequence length="309" mass="31546">MADPPARGMNIGIGATPRTEAGKAPAVAADHRDPGRAAVLPGSLVRSLLRDLHAEWTKLRTLTSTWWLIAAIVVLTTAVGALTTGAVDTDQCRTDASCGEDVVKLSLTGTWVGQTAVAVLAVLAVSGEYATGMIRTTLTAMPVRLRVLGAKAAVLAAVAAAAGTAAVLASVAVGRYLLIGGGFTRAHGYEPLSLADGPTARAAFGTVLYLVLIALLSAGITWLLRDTAGSLTAVLGLLYVFPVLASLVSDDKWMERLNEIGPASAGMAVQTTVDMASAPIGPWTGLGVLALWAAACLALGATALLRRDA</sequence>